<dbReference type="Gene3D" id="3.20.20.70">
    <property type="entry name" value="Aldolase class I"/>
    <property type="match status" value="1"/>
</dbReference>
<evidence type="ECO:0000256" key="1">
    <source>
        <dbReference type="ARBA" id="ARBA00001947"/>
    </source>
</evidence>
<dbReference type="RefSeq" id="WP_089882557.1">
    <property type="nucleotide sequence ID" value="NZ_FOYS01000005.1"/>
</dbReference>
<dbReference type="STRING" id="555875.SAMN04488124_3072"/>
<dbReference type="GO" id="GO:0043720">
    <property type="term" value="F:3-keto-5-aminohexanoate cleavage activity"/>
    <property type="evidence" value="ECO:0007669"/>
    <property type="project" value="InterPro"/>
</dbReference>
<gene>
    <name evidence="5" type="ORF">SAMN04488124_3072</name>
</gene>
<evidence type="ECO:0000256" key="3">
    <source>
        <dbReference type="ARBA" id="ARBA00022723"/>
    </source>
</evidence>
<dbReference type="GO" id="GO:0046872">
    <property type="term" value="F:metal ion binding"/>
    <property type="evidence" value="ECO:0007669"/>
    <property type="project" value="UniProtKB-KW"/>
</dbReference>
<proteinExistence type="predicted"/>
<comment type="cofactor">
    <cofactor evidence="1">
        <name>Zn(2+)</name>
        <dbReference type="ChEBI" id="CHEBI:29105"/>
    </cofactor>
</comment>
<dbReference type="EMBL" id="FOYS01000005">
    <property type="protein sequence ID" value="SFR64649.1"/>
    <property type="molecule type" value="Genomic_DNA"/>
</dbReference>
<keyword evidence="6" id="KW-1185">Reference proteome</keyword>
<dbReference type="OrthoDB" id="299212at2157"/>
<keyword evidence="2" id="KW-0808">Transferase</keyword>
<dbReference type="PANTHER" id="PTHR37418:SF2">
    <property type="entry name" value="3-KETO-5-AMINOHEXANOATE CLEAVAGE ENZYME"/>
    <property type="match status" value="1"/>
</dbReference>
<accession>A0A1I6IDF5</accession>
<dbReference type="Pfam" id="PF05853">
    <property type="entry name" value="BKACE"/>
    <property type="match status" value="1"/>
</dbReference>
<dbReference type="AlphaFoldDB" id="A0A1I6IDF5"/>
<protein>
    <submittedName>
        <fullName evidence="5">3-keto-5-aminohexanoate cleavage enzyme</fullName>
    </submittedName>
</protein>
<sequence length="282" mass="30745">MSYEDFLADRPVIVTAALTGGVHGKEANPNVPETPDEIANAAAEAEAAGASVVHLHAREPNGERSFSTARFQEIADAVRARTDDVILQHSTGGTAAPDELRAQPLRTDPAPEMASLDMGPLNRYDRLTSENTRGLVDDLYDEMVERGIKPELEVFNNGHLNEVYGLLERRELDSPVYTTLIFGPGTLTRPTPQNFLTLVDDLPEDAAFNTLGFGRHQLPFATMGILFGGHVRVGLEDNVYYRRGQLAESNAQLVERVVAVARKLGREVASPSQARDMLGLDA</sequence>
<dbReference type="InterPro" id="IPR013785">
    <property type="entry name" value="Aldolase_TIM"/>
</dbReference>
<evidence type="ECO:0000256" key="4">
    <source>
        <dbReference type="ARBA" id="ARBA00022833"/>
    </source>
</evidence>
<dbReference type="PANTHER" id="PTHR37418">
    <property type="entry name" value="3-KETO-5-AMINOHEXANOATE CLEAVAGE ENZYME-RELATED"/>
    <property type="match status" value="1"/>
</dbReference>
<evidence type="ECO:0000313" key="5">
    <source>
        <dbReference type="EMBL" id="SFR64649.1"/>
    </source>
</evidence>
<keyword evidence="4" id="KW-0862">Zinc</keyword>
<dbReference type="Proteomes" id="UP000243250">
    <property type="component" value="Unassembled WGS sequence"/>
</dbReference>
<name>A0A1I6IDF5_9EURY</name>
<keyword evidence="3" id="KW-0479">Metal-binding</keyword>
<dbReference type="InterPro" id="IPR008567">
    <property type="entry name" value="BKACE"/>
</dbReference>
<evidence type="ECO:0000256" key="2">
    <source>
        <dbReference type="ARBA" id="ARBA00022679"/>
    </source>
</evidence>
<reference evidence="6" key="1">
    <citation type="submission" date="2016-10" db="EMBL/GenBank/DDBJ databases">
        <authorList>
            <person name="Varghese N."/>
            <person name="Submissions S."/>
        </authorList>
    </citation>
    <scope>NUCLEOTIDE SEQUENCE [LARGE SCALE GENOMIC DNA]</scope>
    <source>
        <strain evidence="6">CGMCC 1.8711</strain>
    </source>
</reference>
<evidence type="ECO:0000313" key="6">
    <source>
        <dbReference type="Proteomes" id="UP000243250"/>
    </source>
</evidence>
<organism evidence="5 6">
    <name type="scientific">Halogeometricum limi</name>
    <dbReference type="NCBI Taxonomy" id="555875"/>
    <lineage>
        <taxon>Archaea</taxon>
        <taxon>Methanobacteriati</taxon>
        <taxon>Methanobacteriota</taxon>
        <taxon>Stenosarchaea group</taxon>
        <taxon>Halobacteria</taxon>
        <taxon>Halobacteriales</taxon>
        <taxon>Haloferacaceae</taxon>
        <taxon>Halogeometricum</taxon>
    </lineage>
</organism>